<evidence type="ECO:0000313" key="2">
    <source>
        <dbReference type="Proteomes" id="UP001150581"/>
    </source>
</evidence>
<dbReference type="EMBL" id="JANBPG010002409">
    <property type="protein sequence ID" value="KAJ1885893.1"/>
    <property type="molecule type" value="Genomic_DNA"/>
</dbReference>
<sequence length="944" mass="99332">MFSNPNSPFAHPASSVGISTGSIPSMSISSVSSIPAQAQAQAHPVSILSRQTYPVASTEFLQRVEDTKAKGLTMTIDGIPHENAKSRVETQIKITLRLTTDDNNERATCWSHLSLPEHLVSREKFRHRMQKHTPGDTGMPLTPQHVVHLEASVICSSDPTRKVETCLGCIRREYKRSLRRKDARLRSAAPSTCTTPAQSRPGSPTMEPQGRFTGTMESDWDEARIAMERQRIVIFNCNDLLDFSKGEVVLPTRITCYCRHHNEKVGFCVCLKLRDSQGNELATLMSAPIMITDDHKSTKFKTERKTRTKAEYERQGDGNAAYANHALAGLGSPHGSSLHLSEAPGVFKGGRQALSARNSPTLRPYSHHHLLDTYSQFASLAGTPSLGNTPIGSPLLSAAHISGFESPFHLPQSAMTGGNGAGNYGAEPSLFGQIGGPQGAGGNATAAAAAAAAAMVANFNQQQALMPMSPIYGNMHGHHASMNTLNLQQQQQQPPLSAASTTVFGGDSVPSMLSHLPSGSCSVNNGNGAEQIVITQLAPAQGPLAGGTTVLISGRGFHPKMAVYVGGSQVARIQVLSSSNLACVLPPSKVLGPAAVRIRDLTTMTVYEGNGSISNLQQLGMTQPTQQSVFTYIEDTDQAMLELTLQIIGLKSGDKSAQSSGGSPGMGPAGAQSKGSSPQSSRLTSPTPSGAHSASKIMQDPTAINILRSLRAASESCNLMEIEICLINLLMTLFNRGLVDPSRLCLRHEATGRLLVHFAALLGMLNLLLFLKNKGIPLDDTDNNGMTAMHFACMYGSQGRADIVEFLLNAGASCAIKSLFGQTPGDVARSLGHSQIQLMIEEREGYMSFIKEDPVAETAAEAEAEAEAAAAAAAAVSGDIMQPLSAGASDAYSGLDVSAAAAAAAAAVAAVNGMHGGGMFSPQESMFDGGGGGGAGARRGAETV</sequence>
<dbReference type="Proteomes" id="UP001150581">
    <property type="component" value="Unassembled WGS sequence"/>
</dbReference>
<proteinExistence type="predicted"/>
<name>A0ACC1I5R5_9FUNG</name>
<comment type="caution">
    <text evidence="1">The sequence shown here is derived from an EMBL/GenBank/DDBJ whole genome shotgun (WGS) entry which is preliminary data.</text>
</comment>
<keyword evidence="2" id="KW-1185">Reference proteome</keyword>
<feature type="non-terminal residue" evidence="1">
    <location>
        <position position="944"/>
    </location>
</feature>
<evidence type="ECO:0000313" key="1">
    <source>
        <dbReference type="EMBL" id="KAJ1885893.1"/>
    </source>
</evidence>
<reference evidence="1" key="1">
    <citation type="submission" date="2022-07" db="EMBL/GenBank/DDBJ databases">
        <title>Phylogenomic reconstructions and comparative analyses of Kickxellomycotina fungi.</title>
        <authorList>
            <person name="Reynolds N.K."/>
            <person name="Stajich J.E."/>
            <person name="Barry K."/>
            <person name="Grigoriev I.V."/>
            <person name="Crous P."/>
            <person name="Smith M.E."/>
        </authorList>
    </citation>
    <scope>NUCLEOTIDE SEQUENCE</scope>
    <source>
        <strain evidence="1">Benny 63K</strain>
    </source>
</reference>
<gene>
    <name evidence="1" type="primary">SPT23_2</name>
    <name evidence="1" type="ORF">LPJ66_009900</name>
</gene>
<accession>A0ACC1I5R5</accession>
<organism evidence="1 2">
    <name type="scientific">Kickxella alabastrina</name>
    <dbReference type="NCBI Taxonomy" id="61397"/>
    <lineage>
        <taxon>Eukaryota</taxon>
        <taxon>Fungi</taxon>
        <taxon>Fungi incertae sedis</taxon>
        <taxon>Zoopagomycota</taxon>
        <taxon>Kickxellomycotina</taxon>
        <taxon>Kickxellomycetes</taxon>
        <taxon>Kickxellales</taxon>
        <taxon>Kickxellaceae</taxon>
        <taxon>Kickxella</taxon>
    </lineage>
</organism>
<protein>
    <submittedName>
        <fullName evidence="1">SPT3 Dosage dependent suppressor of Ty-induced promoter mutations-like protein</fullName>
    </submittedName>
</protein>